<evidence type="ECO:0000256" key="1">
    <source>
        <dbReference type="ARBA" id="ARBA00005290"/>
    </source>
</evidence>
<evidence type="ECO:0000256" key="5">
    <source>
        <dbReference type="SAM" id="MobiDB-lite"/>
    </source>
</evidence>
<dbReference type="InterPro" id="IPR023210">
    <property type="entry name" value="NADP_OxRdtase_dom"/>
</dbReference>
<dbReference type="PANTHER" id="PTHR42686:SF1">
    <property type="entry name" value="GH17980P-RELATED"/>
    <property type="match status" value="1"/>
</dbReference>
<sequence length="572" mass="62332">MEKRAASDPNLEYIIIDTPGQIESFTWSASGQIITESLATSFPTLLTFVADTPRCADPSTFMSTMLYACSIMYRSAIPLCVAFNKTDVTPHEEIAGWMKDFESFQAAMDRKDEAGGGSGYYESLTRSMALTLDEFYAELQTCGVSAATGEGTEGFFDAADKCREEYFEEFAVDLIKKKEERDAKEKVREEEEVKKMTEALGKDLNVGGKGGGEAPATYTPSFHPSPPNPSLYRPLATSPPRLVSLVSLGASSFSSFFPSPSSRSTWVSAARRALEGGINVVDTAPWYGHGTSEEVLGEALEGVPRGAYYIHTKVGRYEADPTKMFDFSRERTRASVGESLRRLKLAYVDLIQVHDPEFADSLDVVLNETLPALDELRREGKVRAIGVTGYPLAVQREILERSTVKIDVSLTYGHACLHDDTLFRLPSPGQDSFHDFCGKRGVPVMSAAPLSMGLLTNGTVADWHPAGPELKAACAEAAELCKARGVDIATLAIRHALADERVPTTLLGMKNEEEVDKALEAAAAGPLEGKEREVLEELIGEGGILAKFRGQQGWDGMGEVEKFRSERAAAQK</sequence>
<evidence type="ECO:0000256" key="3">
    <source>
        <dbReference type="ARBA" id="ARBA00022801"/>
    </source>
</evidence>
<dbReference type="InterPro" id="IPR027417">
    <property type="entry name" value="P-loop_NTPase"/>
</dbReference>
<proteinExistence type="inferred from homology"/>
<evidence type="ECO:0000256" key="4">
    <source>
        <dbReference type="ARBA" id="ARBA00023134"/>
    </source>
</evidence>
<gene>
    <name evidence="7" type="ORF">TeGR_g13729</name>
</gene>
<keyword evidence="3" id="KW-0378">Hydrolase</keyword>
<dbReference type="Pfam" id="PF03029">
    <property type="entry name" value="ATP_bind_1"/>
    <property type="match status" value="1"/>
</dbReference>
<feature type="domain" description="NADP-dependent oxidoreductase" evidence="6">
    <location>
        <begin position="249"/>
        <end position="537"/>
    </location>
</feature>
<evidence type="ECO:0000313" key="7">
    <source>
        <dbReference type="EMBL" id="GMI20000.1"/>
    </source>
</evidence>
<dbReference type="Pfam" id="PF00248">
    <property type="entry name" value="Aldo_ket_red"/>
    <property type="match status" value="1"/>
</dbReference>
<dbReference type="InterPro" id="IPR004130">
    <property type="entry name" value="Gpn"/>
</dbReference>
<comment type="similarity">
    <text evidence="1">Belongs to the GPN-loop GTPase family.</text>
</comment>
<feature type="region of interest" description="Disordered" evidence="5">
    <location>
        <begin position="202"/>
        <end position="230"/>
    </location>
</feature>
<name>A0ABQ6M5N6_9STRA</name>
<dbReference type="SUPFAM" id="SSF52540">
    <property type="entry name" value="P-loop containing nucleoside triphosphate hydrolases"/>
    <property type="match status" value="1"/>
</dbReference>
<dbReference type="PRINTS" id="PR00069">
    <property type="entry name" value="ALDKETRDTASE"/>
</dbReference>
<dbReference type="InterPro" id="IPR036812">
    <property type="entry name" value="NAD(P)_OxRdtase_dom_sf"/>
</dbReference>
<comment type="caution">
    <text evidence="7">The sequence shown here is derived from an EMBL/GenBank/DDBJ whole genome shotgun (WGS) entry which is preliminary data.</text>
</comment>
<dbReference type="PANTHER" id="PTHR42686">
    <property type="entry name" value="GH17980P-RELATED"/>
    <property type="match status" value="1"/>
</dbReference>
<dbReference type="Gene3D" id="3.40.50.300">
    <property type="entry name" value="P-loop containing nucleotide triphosphate hydrolases"/>
    <property type="match status" value="1"/>
</dbReference>
<keyword evidence="4" id="KW-0342">GTP-binding</keyword>
<dbReference type="SUPFAM" id="SSF51430">
    <property type="entry name" value="NAD(P)-linked oxidoreductase"/>
    <property type="match status" value="1"/>
</dbReference>
<reference evidence="7 8" key="1">
    <citation type="journal article" date="2023" name="Commun. Biol.">
        <title>Genome analysis of Parmales, the sister group of diatoms, reveals the evolutionary specialization of diatoms from phago-mixotrophs to photoautotrophs.</title>
        <authorList>
            <person name="Ban H."/>
            <person name="Sato S."/>
            <person name="Yoshikawa S."/>
            <person name="Yamada K."/>
            <person name="Nakamura Y."/>
            <person name="Ichinomiya M."/>
            <person name="Sato N."/>
            <person name="Blanc-Mathieu R."/>
            <person name="Endo H."/>
            <person name="Kuwata A."/>
            <person name="Ogata H."/>
        </authorList>
    </citation>
    <scope>NUCLEOTIDE SEQUENCE [LARGE SCALE GENOMIC DNA]</scope>
</reference>
<protein>
    <recommendedName>
        <fullName evidence="6">NADP-dependent oxidoreductase domain-containing protein</fullName>
    </recommendedName>
</protein>
<organism evidence="7 8">
    <name type="scientific">Tetraparma gracilis</name>
    <dbReference type="NCBI Taxonomy" id="2962635"/>
    <lineage>
        <taxon>Eukaryota</taxon>
        <taxon>Sar</taxon>
        <taxon>Stramenopiles</taxon>
        <taxon>Ochrophyta</taxon>
        <taxon>Bolidophyceae</taxon>
        <taxon>Parmales</taxon>
        <taxon>Triparmaceae</taxon>
        <taxon>Tetraparma</taxon>
    </lineage>
</organism>
<dbReference type="Gene3D" id="3.20.20.100">
    <property type="entry name" value="NADP-dependent oxidoreductase domain"/>
    <property type="match status" value="1"/>
</dbReference>
<evidence type="ECO:0000256" key="2">
    <source>
        <dbReference type="ARBA" id="ARBA00022741"/>
    </source>
</evidence>
<evidence type="ECO:0000313" key="8">
    <source>
        <dbReference type="Proteomes" id="UP001165060"/>
    </source>
</evidence>
<keyword evidence="8" id="KW-1185">Reference proteome</keyword>
<dbReference type="EMBL" id="BRYB01002466">
    <property type="protein sequence ID" value="GMI20000.1"/>
    <property type="molecule type" value="Genomic_DNA"/>
</dbReference>
<keyword evidence="2" id="KW-0547">Nucleotide-binding</keyword>
<evidence type="ECO:0000259" key="6">
    <source>
        <dbReference type="Pfam" id="PF00248"/>
    </source>
</evidence>
<dbReference type="Proteomes" id="UP001165060">
    <property type="component" value="Unassembled WGS sequence"/>
</dbReference>
<accession>A0ABQ6M5N6</accession>
<dbReference type="InterPro" id="IPR020471">
    <property type="entry name" value="AKR"/>
</dbReference>